<dbReference type="Gene3D" id="1.10.510.10">
    <property type="entry name" value="Transferase(Phosphotransferase) domain 1"/>
    <property type="match status" value="1"/>
</dbReference>
<dbReference type="GO" id="GO:0005524">
    <property type="term" value="F:ATP binding"/>
    <property type="evidence" value="ECO:0007669"/>
    <property type="project" value="InterPro"/>
</dbReference>
<dbReference type="OrthoDB" id="4062651at2759"/>
<organism evidence="2 3">
    <name type="scientific">Boletus reticuloceps</name>
    <dbReference type="NCBI Taxonomy" id="495285"/>
    <lineage>
        <taxon>Eukaryota</taxon>
        <taxon>Fungi</taxon>
        <taxon>Dikarya</taxon>
        <taxon>Basidiomycota</taxon>
        <taxon>Agaricomycotina</taxon>
        <taxon>Agaricomycetes</taxon>
        <taxon>Agaricomycetidae</taxon>
        <taxon>Boletales</taxon>
        <taxon>Boletineae</taxon>
        <taxon>Boletaceae</taxon>
        <taxon>Boletoideae</taxon>
        <taxon>Boletus</taxon>
    </lineage>
</organism>
<keyword evidence="2" id="KW-0808">Transferase</keyword>
<dbReference type="InterPro" id="IPR011009">
    <property type="entry name" value="Kinase-like_dom_sf"/>
</dbReference>
<dbReference type="GO" id="GO:0004674">
    <property type="term" value="F:protein serine/threonine kinase activity"/>
    <property type="evidence" value="ECO:0007669"/>
    <property type="project" value="TreeGrafter"/>
</dbReference>
<dbReference type="InterPro" id="IPR051681">
    <property type="entry name" value="Ser/Thr_Kinases-Pseudokinases"/>
</dbReference>
<dbReference type="PANTHER" id="PTHR44329:SF214">
    <property type="entry name" value="PROTEIN KINASE DOMAIN-CONTAINING PROTEIN"/>
    <property type="match status" value="1"/>
</dbReference>
<dbReference type="SUPFAM" id="SSF56112">
    <property type="entry name" value="Protein kinase-like (PK-like)"/>
    <property type="match status" value="1"/>
</dbReference>
<dbReference type="Proteomes" id="UP000683000">
    <property type="component" value="Unassembled WGS sequence"/>
</dbReference>
<accession>A0A8I2YQ53</accession>
<name>A0A8I2YQ53_9AGAM</name>
<reference evidence="2" key="1">
    <citation type="submission" date="2021-03" db="EMBL/GenBank/DDBJ databases">
        <title>Evolutionary innovations through gain and loss of genes in the ectomycorrhizal Boletales.</title>
        <authorList>
            <person name="Wu G."/>
            <person name="Miyauchi S."/>
            <person name="Morin E."/>
            <person name="Yang Z.-L."/>
            <person name="Xu J."/>
            <person name="Martin F.M."/>
        </authorList>
    </citation>
    <scope>NUCLEOTIDE SEQUENCE</scope>
    <source>
        <strain evidence="2">BR01</strain>
    </source>
</reference>
<protein>
    <submittedName>
        <fullName evidence="2">Kinase-like domain-containing protein</fullName>
    </submittedName>
</protein>
<evidence type="ECO:0000313" key="3">
    <source>
        <dbReference type="Proteomes" id="UP000683000"/>
    </source>
</evidence>
<evidence type="ECO:0000259" key="1">
    <source>
        <dbReference type="PROSITE" id="PS50011"/>
    </source>
</evidence>
<proteinExistence type="predicted"/>
<keyword evidence="3" id="KW-1185">Reference proteome</keyword>
<dbReference type="PROSITE" id="PS50011">
    <property type="entry name" value="PROTEIN_KINASE_DOM"/>
    <property type="match status" value="1"/>
</dbReference>
<dbReference type="AlphaFoldDB" id="A0A8I2YQ53"/>
<comment type="caution">
    <text evidence="2">The sequence shown here is derived from an EMBL/GenBank/DDBJ whole genome shotgun (WGS) entry which is preliminary data.</text>
</comment>
<dbReference type="Pfam" id="PF07714">
    <property type="entry name" value="PK_Tyr_Ser-Thr"/>
    <property type="match status" value="1"/>
</dbReference>
<dbReference type="EMBL" id="JAGFBS010000012">
    <property type="protein sequence ID" value="KAG6376136.1"/>
    <property type="molecule type" value="Genomic_DNA"/>
</dbReference>
<dbReference type="InterPro" id="IPR001245">
    <property type="entry name" value="Ser-Thr/Tyr_kinase_cat_dom"/>
</dbReference>
<evidence type="ECO:0000313" key="2">
    <source>
        <dbReference type="EMBL" id="KAG6376136.1"/>
    </source>
</evidence>
<feature type="domain" description="Protein kinase" evidence="1">
    <location>
        <begin position="290"/>
        <end position="551"/>
    </location>
</feature>
<sequence length="551" mass="63119">MTVTIPMLVVGVSCRHPTGVKYWALKLPDTPFPTHYPYTRHRHICIMYPFYNSVPPPVHPSHYPPQHMSVAPYPSAAPHAAIPYGQSLLTSDETIKKRCTDSDRKLRNAMSRTRFPTPEHGQQCSAFVERLRLHRNLFMHTYVHLVSCCRGRYLHQLVDEAKRWRAWGSVQQLIHHSLIREKLLFFWQEHPCHEHRALRDQHFQIGDDDSDLLCLLLYCGKKREMYGLSDNPAIRGHVLPESAQVVELLWQFLMKTQEIHDLRRLRAFIYRMARKSAYLPDALRIAHPSISRRRDLGPGAHGLVTRAIMNNQDVVIKKIVCSDPAAQRKCLEMFASEAILWGTLRHKNIVPFLGVVMEDTFNMGLVSPFFKCGSIRNYLKGRNPREWPGLARKWARDLAEALAYIHCHEPPIIHGDLKGVDDSSNACLADFGQSYASDSGKYLDSTRVGLVAYNPVYWMAPELIEEDDCAKASDKSDIYAFGCVLYEMMSGKVPFEGLAFGDVVQCVRDDRPLTRPTSIRENDPLWTVAMSCRRSRPEARPSATHLVSRLR</sequence>
<gene>
    <name evidence="2" type="ORF">JVT61DRAFT_2110</name>
</gene>
<dbReference type="PANTHER" id="PTHR44329">
    <property type="entry name" value="SERINE/THREONINE-PROTEIN KINASE TNNI3K-RELATED"/>
    <property type="match status" value="1"/>
</dbReference>
<keyword evidence="2" id="KW-0418">Kinase</keyword>
<dbReference type="InterPro" id="IPR000719">
    <property type="entry name" value="Prot_kinase_dom"/>
</dbReference>